<evidence type="ECO:0000256" key="1">
    <source>
        <dbReference type="SAM" id="Coils"/>
    </source>
</evidence>
<proteinExistence type="predicted"/>
<dbReference type="Proteomes" id="UP000001822">
    <property type="component" value="Chromosome"/>
</dbReference>
<organism evidence="2 3">
    <name type="scientific">Cytophaga hutchinsonii (strain ATCC 33406 / DSM 1761 / CIP 103989 / NBRC 15051 / NCIMB 9469 / D465)</name>
    <dbReference type="NCBI Taxonomy" id="269798"/>
    <lineage>
        <taxon>Bacteria</taxon>
        <taxon>Pseudomonadati</taxon>
        <taxon>Bacteroidota</taxon>
        <taxon>Cytophagia</taxon>
        <taxon>Cytophagales</taxon>
        <taxon>Cytophagaceae</taxon>
        <taxon>Cytophaga</taxon>
    </lineage>
</organism>
<reference evidence="2 3" key="1">
    <citation type="journal article" date="2007" name="Appl. Environ. Microbiol.">
        <title>Genome sequence of the cellulolytic gliding bacterium Cytophaga hutchinsonii.</title>
        <authorList>
            <person name="Xie G."/>
            <person name="Bruce D.C."/>
            <person name="Challacombe J.F."/>
            <person name="Chertkov O."/>
            <person name="Detter J.C."/>
            <person name="Gilna P."/>
            <person name="Han C.S."/>
            <person name="Lucas S."/>
            <person name="Misra M."/>
            <person name="Myers G.L."/>
            <person name="Richardson P."/>
            <person name="Tapia R."/>
            <person name="Thayer N."/>
            <person name="Thompson L.S."/>
            <person name="Brettin T.S."/>
            <person name="Henrissat B."/>
            <person name="Wilson D.B."/>
            <person name="McBride M.J."/>
        </authorList>
    </citation>
    <scope>NUCLEOTIDE SEQUENCE [LARGE SCALE GENOMIC DNA]</scope>
    <source>
        <strain evidence="3">ATCC 33406 / DSM 1761 / CIP 103989 / NBRC 15051 / NCIMB 9469 / D465</strain>
    </source>
</reference>
<keyword evidence="1" id="KW-0175">Coiled coil</keyword>
<dbReference type="EMBL" id="CP000383">
    <property type="protein sequence ID" value="ABG60454.1"/>
    <property type="molecule type" value="Genomic_DNA"/>
</dbReference>
<evidence type="ECO:0000313" key="3">
    <source>
        <dbReference type="Proteomes" id="UP000001822"/>
    </source>
</evidence>
<dbReference type="OrthoDB" id="1163828at2"/>
<evidence type="ECO:0000313" key="2">
    <source>
        <dbReference type="EMBL" id="ABG60454.1"/>
    </source>
</evidence>
<protein>
    <submittedName>
        <fullName evidence="2">Uncharacterized protein</fullName>
    </submittedName>
</protein>
<feature type="coiled-coil region" evidence="1">
    <location>
        <begin position="457"/>
        <end position="484"/>
    </location>
</feature>
<dbReference type="AlphaFoldDB" id="A0A6N4SVG3"/>
<name>A0A6N4SVG3_CYTH3</name>
<keyword evidence="3" id="KW-1185">Reference proteome</keyword>
<sequence>MKKSLLYFDCFLKSAFNTKLIIKNIDKISYVLFIGLMLAYTQDAASQTWSIAAGTGPNVFTWRAGKTAIGANASTSASALYLYNGLNSNSHLTLAGMGPGIKFNLYPETYPNVDNASIGLNSAANQYITPSNEGDFVMRNLFINADILFATTYGANATEKMRITALGRVGIGINPTAYLHVKSNDAGAIASFESSTTSNFVSKLNVVGSATSATDARTNIDSWGWNYGNSTATSGVLYLQSSSAGNVGIGNFFPSGNYLTANSKLHVQGGNIQINNSGAPALLTDVTKYGLTMGFNGNTTKAATDYSWIQSSNGPIILNPLSGNTLSGTQTNNYVAIGLPKSAIVGTVGNGYNLLVGGKILCEELKIKLNSGSTWYDHVLKPEYKLMTLDSLESFITENSHLPDIPSEAEVRENGIMAGEMNGLLLKKVEELTLYMIEQNKNISTQNIQNQMQAKAIADQAEQIKFLKEQNELLIQQMKLLMQK</sequence>
<dbReference type="KEGG" id="chu:CHU_3214"/>
<dbReference type="RefSeq" id="WP_011586564.1">
    <property type="nucleotide sequence ID" value="NC_008255.1"/>
</dbReference>
<accession>A0A6N4SVG3</accession>
<gene>
    <name evidence="2" type="ordered locus">CHU_3214</name>
</gene>